<comment type="caution">
    <text evidence="10">Lacks conserved residue(s) required for the propagation of feature annotation.</text>
</comment>
<evidence type="ECO:0000256" key="3">
    <source>
        <dbReference type="ARBA" id="ARBA00022692"/>
    </source>
</evidence>
<keyword evidence="6 10" id="KW-1015">Disulfide bond</keyword>
<evidence type="ECO:0000256" key="11">
    <source>
        <dbReference type="PROSITE-ProRule" id="PRU00323"/>
    </source>
</evidence>
<dbReference type="Pfam" id="PF00193">
    <property type="entry name" value="Xlink"/>
    <property type="match status" value="1"/>
</dbReference>
<feature type="domain" description="Link" evidence="15">
    <location>
        <begin position="301"/>
        <end position="394"/>
    </location>
</feature>
<evidence type="ECO:0000256" key="5">
    <source>
        <dbReference type="ARBA" id="ARBA00023136"/>
    </source>
</evidence>
<dbReference type="PROSITE" id="PS01241">
    <property type="entry name" value="LINK_1"/>
    <property type="match status" value="1"/>
</dbReference>
<dbReference type="FunFam" id="3.10.100.10:FF:000001">
    <property type="entry name" value="Hyaluronan proteoglycan link protein 1"/>
    <property type="match status" value="1"/>
</dbReference>
<dbReference type="PROSITE" id="PS01186">
    <property type="entry name" value="EGF_2"/>
    <property type="match status" value="1"/>
</dbReference>
<keyword evidence="17" id="KW-1185">Reference proteome</keyword>
<keyword evidence="2 10" id="KW-0245">EGF-like domain</keyword>
<dbReference type="STRING" id="244447.ENSCSEP00000005632"/>
<feature type="disulfide bond" evidence="10">
    <location>
        <begin position="127"/>
        <end position="136"/>
    </location>
</feature>
<keyword evidence="4 12" id="KW-1133">Transmembrane helix</keyword>
<dbReference type="SUPFAM" id="SSF82153">
    <property type="entry name" value="FAS1 domain"/>
    <property type="match status" value="1"/>
</dbReference>
<dbReference type="GeneTree" id="ENSGT00940000156566"/>
<feature type="disulfide bond" evidence="10">
    <location>
        <begin position="171"/>
        <end position="180"/>
    </location>
</feature>
<dbReference type="SMART" id="SM00554">
    <property type="entry name" value="FAS1"/>
    <property type="match status" value="1"/>
</dbReference>
<comment type="subcellular location">
    <subcellularLocation>
        <location evidence="1">Membrane</location>
        <topology evidence="1">Single-pass type I membrane protein</topology>
    </subcellularLocation>
</comment>
<evidence type="ECO:0000256" key="12">
    <source>
        <dbReference type="SAM" id="Phobius"/>
    </source>
</evidence>
<dbReference type="InterPro" id="IPR016186">
    <property type="entry name" value="C-type_lectin-like/link_sf"/>
</dbReference>
<dbReference type="Proteomes" id="UP000265120">
    <property type="component" value="Chromosome 8"/>
</dbReference>
<keyword evidence="8" id="KW-0325">Glycoprotein</keyword>
<evidence type="ECO:0000256" key="1">
    <source>
        <dbReference type="ARBA" id="ARBA00004479"/>
    </source>
</evidence>
<feature type="domain" description="EGF-like" evidence="13">
    <location>
        <begin position="144"/>
        <end position="181"/>
    </location>
</feature>
<dbReference type="Gene3D" id="2.170.300.10">
    <property type="entry name" value="Tie2 ligand-binding domain superfamily"/>
    <property type="match status" value="1"/>
</dbReference>
<dbReference type="Gene3D" id="3.10.100.10">
    <property type="entry name" value="Mannose-Binding Protein A, subunit A"/>
    <property type="match status" value="1"/>
</dbReference>
<keyword evidence="5 12" id="KW-0472">Membrane</keyword>
<dbReference type="Gene3D" id="2.10.25.10">
    <property type="entry name" value="Laminin"/>
    <property type="match status" value="2"/>
</dbReference>
<organism evidence="16 17">
    <name type="scientific">Cynoglossus semilaevis</name>
    <name type="common">Tongue sole</name>
    <dbReference type="NCBI Taxonomy" id="244447"/>
    <lineage>
        <taxon>Eukaryota</taxon>
        <taxon>Metazoa</taxon>
        <taxon>Chordata</taxon>
        <taxon>Craniata</taxon>
        <taxon>Vertebrata</taxon>
        <taxon>Euteleostomi</taxon>
        <taxon>Actinopterygii</taxon>
        <taxon>Neopterygii</taxon>
        <taxon>Teleostei</taxon>
        <taxon>Neoteleostei</taxon>
        <taxon>Acanthomorphata</taxon>
        <taxon>Carangaria</taxon>
        <taxon>Pleuronectiformes</taxon>
        <taxon>Pleuronectoidei</taxon>
        <taxon>Cynoglossidae</taxon>
        <taxon>Cynoglossinae</taxon>
        <taxon>Cynoglossus</taxon>
    </lineage>
</organism>
<dbReference type="PANTHER" id="PTHR24038:SF0">
    <property type="entry name" value="STABILIN-2"/>
    <property type="match status" value="1"/>
</dbReference>
<evidence type="ECO:0000256" key="9">
    <source>
        <dbReference type="ARBA" id="ARBA00023292"/>
    </source>
</evidence>
<keyword evidence="3 12" id="KW-0812">Transmembrane</keyword>
<dbReference type="GO" id="GO:0007155">
    <property type="term" value="P:cell adhesion"/>
    <property type="evidence" value="ECO:0007669"/>
    <property type="project" value="InterPro"/>
</dbReference>
<dbReference type="PROSITE" id="PS50213">
    <property type="entry name" value="FAS1"/>
    <property type="match status" value="1"/>
</dbReference>
<feature type="domain" description="FAS1" evidence="14">
    <location>
        <begin position="414"/>
        <end position="548"/>
    </location>
</feature>
<name>A0A3P8UTD3_CYNSE</name>
<dbReference type="SMART" id="SM00445">
    <property type="entry name" value="LINK"/>
    <property type="match status" value="1"/>
</dbReference>
<dbReference type="PROSITE" id="PS50026">
    <property type="entry name" value="EGF_3"/>
    <property type="match status" value="4"/>
</dbReference>
<dbReference type="SMART" id="SM00181">
    <property type="entry name" value="EGF"/>
    <property type="match status" value="4"/>
</dbReference>
<feature type="transmembrane region" description="Helical" evidence="12">
    <location>
        <begin position="563"/>
        <end position="582"/>
    </location>
</feature>
<proteinExistence type="predicted"/>
<reference evidence="16" key="2">
    <citation type="submission" date="2025-08" db="UniProtKB">
        <authorList>
            <consortium name="Ensembl"/>
        </authorList>
    </citation>
    <scope>IDENTIFICATION</scope>
</reference>
<evidence type="ECO:0000259" key="15">
    <source>
        <dbReference type="PROSITE" id="PS50963"/>
    </source>
</evidence>
<feature type="domain" description="EGF-like" evidence="13">
    <location>
        <begin position="226"/>
        <end position="268"/>
    </location>
</feature>
<sequence>IFVNDAKCRIIQRHLVFNGGIAYGIDCLCDHLAVILVFLCLFMFTHVPLSPLVSSCVQEVEKCDLPTLFVAKNTGCLSVCTYNFWKPKCCRGFYGRDCLVCPGGSAYPCSNHGKCDDGHLGNGTCICDSRFSGAACDQCVPGHFGPDCKVCNCSENGSCDDGRRGTGECFCEAGWTGKRCEIQLVADMCQFWNGGCAKVARCSQKGEKVVCTCPRGYSGDGFTCLPIDPCTSGVNGGCHEHATCTMVAPGKKRCSCKDSYIGDGVTCEVKQLPVSRCLQDNGKCHLNAKCTDLHFEDKKLGVFHMRSDNGTYKLTFDAAQRICTSEGATLATYQQLSYAQQGGFNMCSAGWLDKARVAYPTTYSNPNCGFGHIGIVDYGTRANLTETWDAFCYRMKEVKCECQRGYIGNGIQCTGNLLQVLKSTPTFSNFLTQILNYSQVSDAGKQFLKRLSNITVQSTLFVPHNDGLLSNETLSQRDIEYHLSAGEALFLNELRNGSRIRTKVGSLRVIGVSDLLNPASSRYINDRFVTTSDIIASNGIIHVLQGPLTAPPPRQQMHAAHKAGMGIGVMLLVVMTTAAMFVGHKFYKQTSRGLHFHYFKVCEAQAEAPFENYTVFFMVHL</sequence>
<evidence type="ECO:0000256" key="10">
    <source>
        <dbReference type="PROSITE-ProRule" id="PRU00076"/>
    </source>
</evidence>
<evidence type="ECO:0000256" key="4">
    <source>
        <dbReference type="ARBA" id="ARBA00022989"/>
    </source>
</evidence>
<dbReference type="PRINTS" id="PR01265">
    <property type="entry name" value="LINKMODULE"/>
</dbReference>
<dbReference type="InterPro" id="IPR002049">
    <property type="entry name" value="LE_dom"/>
</dbReference>
<feature type="domain" description="EGF-like" evidence="13">
    <location>
        <begin position="185"/>
        <end position="223"/>
    </location>
</feature>
<dbReference type="Gene3D" id="2.30.180.10">
    <property type="entry name" value="FAS1 domain"/>
    <property type="match status" value="1"/>
</dbReference>
<dbReference type="InParanoid" id="A0A3P8UTD3"/>
<dbReference type="GO" id="GO:0016020">
    <property type="term" value="C:membrane"/>
    <property type="evidence" value="ECO:0007669"/>
    <property type="project" value="UniProtKB-SubCell"/>
</dbReference>
<evidence type="ECO:0000256" key="7">
    <source>
        <dbReference type="ARBA" id="ARBA00023170"/>
    </source>
</evidence>
<feature type="disulfide bond" evidence="11">
    <location>
        <begin position="347"/>
        <end position="368"/>
    </location>
</feature>
<evidence type="ECO:0000259" key="13">
    <source>
        <dbReference type="PROSITE" id="PS50026"/>
    </source>
</evidence>
<evidence type="ECO:0000313" key="17">
    <source>
        <dbReference type="Proteomes" id="UP000265120"/>
    </source>
</evidence>
<feature type="disulfide bond" evidence="11">
    <location>
        <begin position="323"/>
        <end position="392"/>
    </location>
</feature>
<dbReference type="SUPFAM" id="SSF56436">
    <property type="entry name" value="C-type lectin-like"/>
    <property type="match status" value="1"/>
</dbReference>
<dbReference type="SUPFAM" id="SSF57196">
    <property type="entry name" value="EGF/Laminin"/>
    <property type="match status" value="1"/>
</dbReference>
<keyword evidence="7" id="KW-0675">Receptor</keyword>
<evidence type="ECO:0000259" key="14">
    <source>
        <dbReference type="PROSITE" id="PS50213"/>
    </source>
</evidence>
<keyword evidence="9" id="KW-0424">Laminin EGF-like domain</keyword>
<feature type="domain" description="EGF-like" evidence="13">
    <location>
        <begin position="97"/>
        <end position="137"/>
    </location>
</feature>
<dbReference type="InterPro" id="IPR024731">
    <property type="entry name" value="NELL2-like_EGF"/>
</dbReference>
<dbReference type="PROSITE" id="PS00022">
    <property type="entry name" value="EGF_1"/>
    <property type="match status" value="2"/>
</dbReference>
<reference evidence="16 17" key="1">
    <citation type="journal article" date="2014" name="Nat. Genet.">
        <title>Whole-genome sequence of a flatfish provides insights into ZW sex chromosome evolution and adaptation to a benthic lifestyle.</title>
        <authorList>
            <person name="Chen S."/>
            <person name="Zhang G."/>
            <person name="Shao C."/>
            <person name="Huang Q."/>
            <person name="Liu G."/>
            <person name="Zhang P."/>
            <person name="Song W."/>
            <person name="An N."/>
            <person name="Chalopin D."/>
            <person name="Volff J.N."/>
            <person name="Hong Y."/>
            <person name="Li Q."/>
            <person name="Sha Z."/>
            <person name="Zhou H."/>
            <person name="Xie M."/>
            <person name="Yu Q."/>
            <person name="Liu Y."/>
            <person name="Xiang H."/>
            <person name="Wang N."/>
            <person name="Wu K."/>
            <person name="Yang C."/>
            <person name="Zhou Q."/>
            <person name="Liao X."/>
            <person name="Yang L."/>
            <person name="Hu Q."/>
            <person name="Zhang J."/>
            <person name="Meng L."/>
            <person name="Jin L."/>
            <person name="Tian Y."/>
            <person name="Lian J."/>
            <person name="Yang J."/>
            <person name="Miao G."/>
            <person name="Liu S."/>
            <person name="Liang Z."/>
            <person name="Yan F."/>
            <person name="Li Y."/>
            <person name="Sun B."/>
            <person name="Zhang H."/>
            <person name="Zhang J."/>
            <person name="Zhu Y."/>
            <person name="Du M."/>
            <person name="Zhao Y."/>
            <person name="Schartl M."/>
            <person name="Tang Q."/>
            <person name="Wang J."/>
        </authorList>
    </citation>
    <scope>NUCLEOTIDE SEQUENCE</scope>
</reference>
<dbReference type="InterPro" id="IPR000742">
    <property type="entry name" value="EGF"/>
</dbReference>
<dbReference type="GO" id="GO:0005540">
    <property type="term" value="F:hyaluronic acid binding"/>
    <property type="evidence" value="ECO:0007669"/>
    <property type="project" value="InterPro"/>
</dbReference>
<dbReference type="InterPro" id="IPR000782">
    <property type="entry name" value="FAS1_domain"/>
</dbReference>
<dbReference type="Ensembl" id="ENSCSET00000005692.1">
    <property type="protein sequence ID" value="ENSCSEP00000005632.1"/>
    <property type="gene ID" value="ENSCSEG00000003630.1"/>
</dbReference>
<dbReference type="InterPro" id="IPR000538">
    <property type="entry name" value="Link_dom"/>
</dbReference>
<dbReference type="CDD" id="cd00055">
    <property type="entry name" value="EGF_Lam"/>
    <property type="match status" value="1"/>
</dbReference>
<dbReference type="Pfam" id="PF02469">
    <property type="entry name" value="Fasciclin"/>
    <property type="match status" value="1"/>
</dbReference>
<dbReference type="Pfam" id="PF12947">
    <property type="entry name" value="EGF_3"/>
    <property type="match status" value="2"/>
</dbReference>
<feature type="transmembrane region" description="Helical" evidence="12">
    <location>
        <begin position="21"/>
        <end position="44"/>
    </location>
</feature>
<evidence type="ECO:0000256" key="2">
    <source>
        <dbReference type="ARBA" id="ARBA00022536"/>
    </source>
</evidence>
<evidence type="ECO:0000256" key="6">
    <source>
        <dbReference type="ARBA" id="ARBA00023157"/>
    </source>
</evidence>
<dbReference type="PANTHER" id="PTHR24038">
    <property type="entry name" value="STABILIN"/>
    <property type="match status" value="1"/>
</dbReference>
<evidence type="ECO:0000256" key="8">
    <source>
        <dbReference type="ARBA" id="ARBA00023180"/>
    </source>
</evidence>
<protein>
    <recommendedName>
        <fullName evidence="18">Stabilin 2</fullName>
    </recommendedName>
</protein>
<evidence type="ECO:0008006" key="18">
    <source>
        <dbReference type="Google" id="ProtNLM"/>
    </source>
</evidence>
<accession>A0A3P8UTD3</accession>
<reference evidence="16" key="3">
    <citation type="submission" date="2025-09" db="UniProtKB">
        <authorList>
            <consortium name="Ensembl"/>
        </authorList>
    </citation>
    <scope>IDENTIFICATION</scope>
</reference>
<dbReference type="PROSITE" id="PS50963">
    <property type="entry name" value="LINK_2"/>
    <property type="match status" value="1"/>
</dbReference>
<dbReference type="SMART" id="SM00180">
    <property type="entry name" value="EGF_Lam"/>
    <property type="match status" value="2"/>
</dbReference>
<dbReference type="OMA" id="TCKACSC"/>
<dbReference type="InterPro" id="IPR016187">
    <property type="entry name" value="CTDL_fold"/>
</dbReference>
<evidence type="ECO:0000313" key="16">
    <source>
        <dbReference type="Ensembl" id="ENSCSEP00000005632.1"/>
    </source>
</evidence>
<dbReference type="FunFam" id="2.10.25.10:FF:000040">
    <property type="entry name" value="Stabilin 2"/>
    <property type="match status" value="1"/>
</dbReference>
<dbReference type="InterPro" id="IPR036378">
    <property type="entry name" value="FAS1_dom_sf"/>
</dbReference>
<dbReference type="AlphaFoldDB" id="A0A3P8UTD3"/>